<dbReference type="Gene3D" id="2.60.40.10">
    <property type="entry name" value="Immunoglobulins"/>
    <property type="match status" value="3"/>
</dbReference>
<evidence type="ECO:0000313" key="3">
    <source>
        <dbReference type="Proteomes" id="UP001304671"/>
    </source>
</evidence>
<reference evidence="2 3" key="1">
    <citation type="submission" date="2023-12" db="EMBL/GenBank/DDBJ databases">
        <title>Novel species of the genus Arcicella isolated from rivers.</title>
        <authorList>
            <person name="Lu H."/>
        </authorList>
    </citation>
    <scope>NUCLEOTIDE SEQUENCE [LARGE SCALE GENOMIC DNA]</scope>
    <source>
        <strain evidence="2 3">LMG 21963</strain>
    </source>
</reference>
<comment type="caution">
    <text evidence="2">The sequence shown here is derived from an EMBL/GenBank/DDBJ whole genome shotgun (WGS) entry which is preliminary data.</text>
</comment>
<keyword evidence="3" id="KW-1185">Reference proteome</keyword>
<dbReference type="SUPFAM" id="SSF49373">
    <property type="entry name" value="Invasin/intimin cell-adhesion fragments"/>
    <property type="match status" value="3"/>
</dbReference>
<proteinExistence type="predicted"/>
<evidence type="ECO:0000313" key="2">
    <source>
        <dbReference type="EMBL" id="MEA5259189.1"/>
    </source>
</evidence>
<dbReference type="Proteomes" id="UP001304671">
    <property type="component" value="Unassembled WGS sequence"/>
</dbReference>
<dbReference type="InterPro" id="IPR013783">
    <property type="entry name" value="Ig-like_fold"/>
</dbReference>
<dbReference type="PROSITE" id="PS51257">
    <property type="entry name" value="PROKAR_LIPOPROTEIN"/>
    <property type="match status" value="1"/>
</dbReference>
<feature type="chain" id="PRO_5046472685" description="Big-1 domain-containing protein" evidence="1">
    <location>
        <begin position="22"/>
        <end position="425"/>
    </location>
</feature>
<sequence length="425" mass="43715">MKNIILLLMACLLLSTGSCKKDPLNATMVIHFLKPDPETSPADNLTTLAITAVLPADSDPQTLVTFTTDLGTFVNSNSTTITVSADALGKATVSIKSAITGTATIKATVATKYTAVKTVNFTAPSADNIFTVAAYTDNVTADGITTMILTAAINKSLPTSAQSVVFAADNGATFSNNTSNITVPADGAGNAIAYLKKAAEGPVHVTMTGLGVTRNLTVNFVAPNADNVFTISPFTDNIMADGVSAMTLTAAVNKRLPVVSQIIAFTADNSATFSNNTGNMTINADGAGNAIAYLKKTAEGPVHVTMTGLGITRSLTVNFTRSVPDNMLLTNNPSVSSGFGNNLVINISLQKNIGKPATGYLFVYSATDSDGNPVGVFSNGTASDANGVASVNFTTGSSTYKGIVNITIALRQNPGISQTTSVLVN</sequence>
<organism evidence="2 3">
    <name type="scientific">Arcicella aquatica</name>
    <dbReference type="NCBI Taxonomy" id="217141"/>
    <lineage>
        <taxon>Bacteria</taxon>
        <taxon>Pseudomonadati</taxon>
        <taxon>Bacteroidota</taxon>
        <taxon>Cytophagia</taxon>
        <taxon>Cytophagales</taxon>
        <taxon>Flectobacillaceae</taxon>
        <taxon>Arcicella</taxon>
    </lineage>
</organism>
<keyword evidence="1" id="KW-0732">Signal</keyword>
<dbReference type="RefSeq" id="WP_323250698.1">
    <property type="nucleotide sequence ID" value="NZ_JAYFUL010000026.1"/>
</dbReference>
<protein>
    <recommendedName>
        <fullName evidence="4">Big-1 domain-containing protein</fullName>
    </recommendedName>
</protein>
<accession>A0ABU5QR83</accession>
<evidence type="ECO:0000256" key="1">
    <source>
        <dbReference type="SAM" id="SignalP"/>
    </source>
</evidence>
<feature type="signal peptide" evidence="1">
    <location>
        <begin position="1"/>
        <end position="21"/>
    </location>
</feature>
<dbReference type="InterPro" id="IPR008964">
    <property type="entry name" value="Invasin/intimin_cell_adhesion"/>
</dbReference>
<name>A0ABU5QR83_9BACT</name>
<evidence type="ECO:0008006" key="4">
    <source>
        <dbReference type="Google" id="ProtNLM"/>
    </source>
</evidence>
<gene>
    <name evidence="2" type="ORF">VB264_15440</name>
</gene>
<dbReference type="EMBL" id="JAYFUL010000026">
    <property type="protein sequence ID" value="MEA5259189.1"/>
    <property type="molecule type" value="Genomic_DNA"/>
</dbReference>